<feature type="transmembrane region" description="Helical" evidence="6">
    <location>
        <begin position="89"/>
        <end position="108"/>
    </location>
</feature>
<feature type="transmembrane region" description="Helical" evidence="6">
    <location>
        <begin position="58"/>
        <end position="77"/>
    </location>
</feature>
<feature type="transmembrane region" description="Helical" evidence="6">
    <location>
        <begin position="246"/>
        <end position="267"/>
    </location>
</feature>
<dbReference type="PANTHER" id="PTHR43791">
    <property type="entry name" value="PERMEASE-RELATED"/>
    <property type="match status" value="1"/>
</dbReference>
<keyword evidence="3 6" id="KW-0812">Transmembrane</keyword>
<keyword evidence="5 6" id="KW-0472">Membrane</keyword>
<keyword evidence="2" id="KW-0813">Transport</keyword>
<feature type="transmembrane region" description="Helical" evidence="6">
    <location>
        <begin position="369"/>
        <end position="390"/>
    </location>
</feature>
<feature type="domain" description="Major facilitator superfamily (MFS) profile" evidence="7">
    <location>
        <begin position="23"/>
        <end position="427"/>
    </location>
</feature>
<evidence type="ECO:0000313" key="9">
    <source>
        <dbReference type="Proteomes" id="UP001182247"/>
    </source>
</evidence>
<comment type="caution">
    <text evidence="8">The sequence shown here is derived from an EMBL/GenBank/DDBJ whole genome shotgun (WGS) entry which is preliminary data.</text>
</comment>
<dbReference type="RefSeq" id="WP_004241893.1">
    <property type="nucleotide sequence ID" value="NZ_ABGYJJ040000001.1"/>
</dbReference>
<dbReference type="SUPFAM" id="SSF103473">
    <property type="entry name" value="MFS general substrate transporter"/>
    <property type="match status" value="1"/>
</dbReference>
<feature type="transmembrane region" description="Helical" evidence="6">
    <location>
        <begin position="338"/>
        <end position="357"/>
    </location>
</feature>
<evidence type="ECO:0000256" key="1">
    <source>
        <dbReference type="ARBA" id="ARBA00004141"/>
    </source>
</evidence>
<dbReference type="Pfam" id="PF07690">
    <property type="entry name" value="MFS_1"/>
    <property type="match status" value="1"/>
</dbReference>
<sequence>MATITAYDNPALNSAIQKSWKRLVPLMFILYFVAFIDRVNVGFAKDAMQLDIGLSDSAFALGAGIFFAAYALFGIPANLILNKIGAQKWLSITTVIWGVLSAMTGFVTNETQFIVLRFLLGLGEAGFYPGILLLASIYFPNKVRGSVIGIFVLGVPLALTLGSPLSGALLELHGWMGRPGWFWMFVIEGLPAVVIGVFAFFWLDDSPEKARFLTAEEKKALTEQLASENAKTETTSVLSALKNIKVWHLALIYGTIQISVYGLMFFLPSQVASLMGQSLGFKASLVAAIPWACSAFGVYYIPRLADKNPSRRVAISVMCMLAAAVGLALSAFASPVFAIAALCLSAVGFLSVQPVFWTFPPQLLSGPALAAGIGFCTTMGAFCSFLAPIIRVEMDKLMNSNTAGIITLAVITVGCALLIALLKKNTQK</sequence>
<name>A0AAE4FCC5_MORMO</name>
<evidence type="ECO:0000256" key="3">
    <source>
        <dbReference type="ARBA" id="ARBA00022692"/>
    </source>
</evidence>
<evidence type="ECO:0000256" key="5">
    <source>
        <dbReference type="ARBA" id="ARBA00023136"/>
    </source>
</evidence>
<dbReference type="PANTHER" id="PTHR43791:SF30">
    <property type="entry name" value="INNER MEMBRANE TRANSPORT PROTEIN RHMT"/>
    <property type="match status" value="1"/>
</dbReference>
<evidence type="ECO:0000256" key="6">
    <source>
        <dbReference type="SAM" id="Phobius"/>
    </source>
</evidence>
<dbReference type="PROSITE" id="PS50850">
    <property type="entry name" value="MFS"/>
    <property type="match status" value="1"/>
</dbReference>
<dbReference type="InterPro" id="IPR020846">
    <property type="entry name" value="MFS_dom"/>
</dbReference>
<keyword evidence="4 6" id="KW-1133">Transmembrane helix</keyword>
<feature type="transmembrane region" description="Helical" evidence="6">
    <location>
        <begin position="181"/>
        <end position="203"/>
    </location>
</feature>
<feature type="transmembrane region" description="Helical" evidence="6">
    <location>
        <begin position="147"/>
        <end position="169"/>
    </location>
</feature>
<gene>
    <name evidence="8" type="ORF">OSC06_10340</name>
</gene>
<organism evidence="8 9">
    <name type="scientific">Morganella morganii</name>
    <name type="common">Proteus morganii</name>
    <dbReference type="NCBI Taxonomy" id="582"/>
    <lineage>
        <taxon>Bacteria</taxon>
        <taxon>Pseudomonadati</taxon>
        <taxon>Pseudomonadota</taxon>
        <taxon>Gammaproteobacteria</taxon>
        <taxon>Enterobacterales</taxon>
        <taxon>Morganellaceae</taxon>
        <taxon>Morganella</taxon>
    </lineage>
</organism>
<dbReference type="InterPro" id="IPR011701">
    <property type="entry name" value="MFS"/>
</dbReference>
<dbReference type="EMBL" id="JAPKIY010000016">
    <property type="protein sequence ID" value="MDS0898370.1"/>
    <property type="molecule type" value="Genomic_DNA"/>
</dbReference>
<feature type="transmembrane region" description="Helical" evidence="6">
    <location>
        <begin position="23"/>
        <end position="43"/>
    </location>
</feature>
<dbReference type="InterPro" id="IPR036259">
    <property type="entry name" value="MFS_trans_sf"/>
</dbReference>
<comment type="subcellular location">
    <subcellularLocation>
        <location evidence="1">Membrane</location>
        <topology evidence="1">Multi-pass membrane protein</topology>
    </subcellularLocation>
</comment>
<accession>A0AAE4FCC5</accession>
<feature type="transmembrane region" description="Helical" evidence="6">
    <location>
        <begin position="313"/>
        <end position="332"/>
    </location>
</feature>
<dbReference type="GO" id="GO:0005886">
    <property type="term" value="C:plasma membrane"/>
    <property type="evidence" value="ECO:0007669"/>
    <property type="project" value="TreeGrafter"/>
</dbReference>
<feature type="transmembrane region" description="Helical" evidence="6">
    <location>
        <begin position="114"/>
        <end position="135"/>
    </location>
</feature>
<feature type="transmembrane region" description="Helical" evidence="6">
    <location>
        <begin position="279"/>
        <end position="301"/>
    </location>
</feature>
<feature type="transmembrane region" description="Helical" evidence="6">
    <location>
        <begin position="402"/>
        <end position="422"/>
    </location>
</feature>
<dbReference type="GO" id="GO:0022857">
    <property type="term" value="F:transmembrane transporter activity"/>
    <property type="evidence" value="ECO:0007669"/>
    <property type="project" value="InterPro"/>
</dbReference>
<dbReference type="CDD" id="cd17319">
    <property type="entry name" value="MFS_ExuT_GudP_like"/>
    <property type="match status" value="1"/>
</dbReference>
<dbReference type="Gene3D" id="1.20.1250.20">
    <property type="entry name" value="MFS general substrate transporter like domains"/>
    <property type="match status" value="2"/>
</dbReference>
<evidence type="ECO:0000259" key="7">
    <source>
        <dbReference type="PROSITE" id="PS50850"/>
    </source>
</evidence>
<evidence type="ECO:0000256" key="2">
    <source>
        <dbReference type="ARBA" id="ARBA00022448"/>
    </source>
</evidence>
<dbReference type="FunFam" id="1.20.1250.20:FF:000018">
    <property type="entry name" value="MFS transporter permease"/>
    <property type="match status" value="1"/>
</dbReference>
<proteinExistence type="predicted"/>
<reference evidence="8" key="1">
    <citation type="submission" date="2023-02" db="EMBL/GenBank/DDBJ databases">
        <title>Detection, antimicrobial susceptibility and genomic characterization of NDM-producing species of Morganellaceae, Yersiniaceae, and Enterobacteriaceae other than Klebsiella.</title>
        <authorList>
            <person name="Camargo C.H."/>
            <person name="Sacchi C.T."/>
            <person name="Campos K.R."/>
        </authorList>
    </citation>
    <scope>NUCLEOTIDE SEQUENCE</scope>
    <source>
        <strain evidence="8">1189_21</strain>
    </source>
</reference>
<protein>
    <submittedName>
        <fullName evidence="8">MFS transporter</fullName>
    </submittedName>
</protein>
<evidence type="ECO:0000313" key="8">
    <source>
        <dbReference type="EMBL" id="MDS0898370.1"/>
    </source>
</evidence>
<dbReference type="AlphaFoldDB" id="A0AAE4FCC5"/>
<evidence type="ECO:0000256" key="4">
    <source>
        <dbReference type="ARBA" id="ARBA00022989"/>
    </source>
</evidence>
<dbReference type="Proteomes" id="UP001182247">
    <property type="component" value="Unassembled WGS sequence"/>
</dbReference>
<dbReference type="GeneID" id="93361048"/>